<accession>A0ABW5DWD3</accession>
<evidence type="ECO:0000313" key="5">
    <source>
        <dbReference type="EMBL" id="MFD2265038.1"/>
    </source>
</evidence>
<evidence type="ECO:0000256" key="1">
    <source>
        <dbReference type="ARBA" id="ARBA00005417"/>
    </source>
</evidence>
<dbReference type="SUPFAM" id="SSF52540">
    <property type="entry name" value="P-loop containing nucleoside triphosphate hydrolases"/>
    <property type="match status" value="1"/>
</dbReference>
<dbReference type="PROSITE" id="PS50893">
    <property type="entry name" value="ABC_TRANSPORTER_2"/>
    <property type="match status" value="1"/>
</dbReference>
<dbReference type="InterPro" id="IPR027417">
    <property type="entry name" value="P-loop_NTPase"/>
</dbReference>
<dbReference type="GO" id="GO:0005524">
    <property type="term" value="F:ATP binding"/>
    <property type="evidence" value="ECO:0007669"/>
    <property type="project" value="UniProtKB-KW"/>
</dbReference>
<reference evidence="6" key="1">
    <citation type="journal article" date="2019" name="Int. J. Syst. Evol. Microbiol.">
        <title>The Global Catalogue of Microorganisms (GCM) 10K type strain sequencing project: providing services to taxonomists for standard genome sequencing and annotation.</title>
        <authorList>
            <consortium name="The Broad Institute Genomics Platform"/>
            <consortium name="The Broad Institute Genome Sequencing Center for Infectious Disease"/>
            <person name="Wu L."/>
            <person name="Ma J."/>
        </authorList>
    </citation>
    <scope>NUCLEOTIDE SEQUENCE [LARGE SCALE GENOMIC DNA]</scope>
    <source>
        <strain evidence="6">CGMCC 1.19062</strain>
    </source>
</reference>
<gene>
    <name evidence="5" type="ORF">ACFSM5_19190</name>
</gene>
<evidence type="ECO:0000256" key="2">
    <source>
        <dbReference type="ARBA" id="ARBA00022741"/>
    </source>
</evidence>
<comment type="caution">
    <text evidence="5">The sequence shown here is derived from an EMBL/GenBank/DDBJ whole genome shotgun (WGS) entry which is preliminary data.</text>
</comment>
<dbReference type="Pfam" id="PF00005">
    <property type="entry name" value="ABC_tran"/>
    <property type="match status" value="1"/>
</dbReference>
<proteinExistence type="inferred from homology"/>
<protein>
    <submittedName>
        <fullName evidence="5">ABC transporter ATP-binding protein</fullName>
    </submittedName>
</protein>
<evidence type="ECO:0000259" key="4">
    <source>
        <dbReference type="PROSITE" id="PS50893"/>
    </source>
</evidence>
<dbReference type="SMART" id="SM00382">
    <property type="entry name" value="AAA"/>
    <property type="match status" value="1"/>
</dbReference>
<dbReference type="Proteomes" id="UP001597295">
    <property type="component" value="Unassembled WGS sequence"/>
</dbReference>
<keyword evidence="3 5" id="KW-0067">ATP-binding</keyword>
<comment type="similarity">
    <text evidence="1">Belongs to the ABC transporter superfamily.</text>
</comment>
<dbReference type="InterPro" id="IPR003593">
    <property type="entry name" value="AAA+_ATPase"/>
</dbReference>
<organism evidence="5 6">
    <name type="scientific">Lacibacterium aquatile</name>
    <dbReference type="NCBI Taxonomy" id="1168082"/>
    <lineage>
        <taxon>Bacteria</taxon>
        <taxon>Pseudomonadati</taxon>
        <taxon>Pseudomonadota</taxon>
        <taxon>Alphaproteobacteria</taxon>
        <taxon>Rhodospirillales</taxon>
        <taxon>Rhodospirillaceae</taxon>
    </lineage>
</organism>
<name>A0ABW5DWD3_9PROT</name>
<dbReference type="PANTHER" id="PTHR24220:SF689">
    <property type="entry name" value="LIPOPROTEIN-RELEASING SYSTEM ATP-BINDING PROTEIN LOLD"/>
    <property type="match status" value="1"/>
</dbReference>
<dbReference type="InterPro" id="IPR003439">
    <property type="entry name" value="ABC_transporter-like_ATP-bd"/>
</dbReference>
<feature type="domain" description="ABC transporter" evidence="4">
    <location>
        <begin position="3"/>
        <end position="220"/>
    </location>
</feature>
<evidence type="ECO:0000313" key="6">
    <source>
        <dbReference type="Proteomes" id="UP001597295"/>
    </source>
</evidence>
<dbReference type="InterPro" id="IPR015854">
    <property type="entry name" value="ABC_transpr_LolD-like"/>
</dbReference>
<evidence type="ECO:0000256" key="3">
    <source>
        <dbReference type="ARBA" id="ARBA00022840"/>
    </source>
</evidence>
<sequence>MIVDAVGVEKVRGGLTVALEGLALAEGSLTALVGPSGCGKSTALDLIAGTLRPEKVKLLRVAGADLPMLSSGEMTSWRARSIGYVLQTGGLVPFLSVAENIRLSRRLLDLAGAGAMADIAGRLGISHLLDRKPAALSIGERQRVAIARALMHEPALVLADEPTAALDPARAAEVMALLVDLTRQRGSSLLIVTHDADLAREAGLTIVACRTEPGRTVIVS</sequence>
<dbReference type="EMBL" id="JBHUIP010000014">
    <property type="protein sequence ID" value="MFD2265038.1"/>
    <property type="molecule type" value="Genomic_DNA"/>
</dbReference>
<dbReference type="RefSeq" id="WP_379878205.1">
    <property type="nucleotide sequence ID" value="NZ_JBHUIP010000014.1"/>
</dbReference>
<dbReference type="Gene3D" id="3.40.50.300">
    <property type="entry name" value="P-loop containing nucleotide triphosphate hydrolases"/>
    <property type="match status" value="1"/>
</dbReference>
<keyword evidence="6" id="KW-1185">Reference proteome</keyword>
<keyword evidence="2" id="KW-0547">Nucleotide-binding</keyword>
<dbReference type="PANTHER" id="PTHR24220">
    <property type="entry name" value="IMPORT ATP-BINDING PROTEIN"/>
    <property type="match status" value="1"/>
</dbReference>